<comment type="caution">
    <text evidence="2">The sequence shown here is derived from an EMBL/GenBank/DDBJ whole genome shotgun (WGS) entry which is preliminary data.</text>
</comment>
<dbReference type="Proteomes" id="UP000197535">
    <property type="component" value="Unassembled WGS sequence"/>
</dbReference>
<keyword evidence="4" id="KW-1185">Reference proteome</keyword>
<gene>
    <name evidence="2" type="ORF">AYR66_01150</name>
    <name evidence="3" type="ORF">AYR66_07635</name>
</gene>
<dbReference type="EMBL" id="LSTO01000001">
    <property type="protein sequence ID" value="OWW19401.1"/>
    <property type="molecule type" value="Genomic_DNA"/>
</dbReference>
<evidence type="ECO:0000313" key="2">
    <source>
        <dbReference type="EMBL" id="OWW18437.1"/>
    </source>
</evidence>
<reference evidence="2 4" key="1">
    <citation type="submission" date="2016-02" db="EMBL/GenBank/DDBJ databases">
        <authorList>
            <person name="Wen L."/>
            <person name="He K."/>
            <person name="Yang H."/>
        </authorList>
    </citation>
    <scope>NUCLEOTIDE SEQUENCE [LARGE SCALE GENOMIC DNA]</scope>
    <source>
        <strain evidence="2 4">TSA40</strain>
    </source>
</reference>
<proteinExistence type="predicted"/>
<evidence type="ECO:0000313" key="4">
    <source>
        <dbReference type="Proteomes" id="UP000197535"/>
    </source>
</evidence>
<evidence type="ECO:0000313" key="3">
    <source>
        <dbReference type="EMBL" id="OWW19401.1"/>
    </source>
</evidence>
<dbReference type="EMBL" id="LSTO01000006">
    <property type="protein sequence ID" value="OWW18437.1"/>
    <property type="molecule type" value="Genomic_DNA"/>
</dbReference>
<name>A0A254T8G4_9BURK</name>
<sequence length="392" mass="43951">MPAFSPISGAPTRGCPTDLLEFDRQNPRLLNGNDYSTSNDEDIISALNEISPLDEVITSICTNTYLDFEPLIVMGPNGGPYRVLEGNRRLASIKLIKDPDLAAKCRISLPRIRADVRRSVEKVTVWRVDKESDAQAFIGFKHINGPSRWDAYAKARFVSDWYKRERENGLTIDQIARQLGDDNDTIRAYISSIFVLEQAEGRKLFDIKNRYNKGKFAFSHLYTALGRTEYQDFLGLDKGWSKEPVTSPVPRANEGKLKEVLLYLYGDKRDDAQPLVKSQNPDLKHVGEVIAHPVALERIRTGEKLSVAYNEVRSPYDVFSEVLAQAHVRLSSVIDALPKYNGEPNLLAIAREISQQADILLTVMKKKSAEVNPPATPKSKGAPGTKKPLQKK</sequence>
<accession>A0A254T8G4</accession>
<feature type="region of interest" description="Disordered" evidence="1">
    <location>
        <begin position="368"/>
        <end position="392"/>
    </location>
</feature>
<evidence type="ECO:0008006" key="5">
    <source>
        <dbReference type="Google" id="ProtNLM"/>
    </source>
</evidence>
<organism evidence="2 4">
    <name type="scientific">Noviherbaspirillum denitrificans</name>
    <dbReference type="NCBI Taxonomy" id="1968433"/>
    <lineage>
        <taxon>Bacteria</taxon>
        <taxon>Pseudomonadati</taxon>
        <taxon>Pseudomonadota</taxon>
        <taxon>Betaproteobacteria</taxon>
        <taxon>Burkholderiales</taxon>
        <taxon>Oxalobacteraceae</taxon>
        <taxon>Noviherbaspirillum</taxon>
    </lineage>
</organism>
<dbReference type="RefSeq" id="WP_088706313.1">
    <property type="nucleotide sequence ID" value="NZ_LSTO01000001.1"/>
</dbReference>
<protein>
    <recommendedName>
        <fullName evidence="5">ParB/Sulfiredoxin domain-containing protein</fullName>
    </recommendedName>
</protein>
<dbReference type="OrthoDB" id="8442375at2"/>
<dbReference type="AlphaFoldDB" id="A0A254T8G4"/>
<evidence type="ECO:0000256" key="1">
    <source>
        <dbReference type="SAM" id="MobiDB-lite"/>
    </source>
</evidence>